<reference evidence="2" key="1">
    <citation type="submission" date="2022-10" db="EMBL/GenBank/DDBJ databases">
        <title>Comparative genomic analysis of Cohnella hashimotonis sp. nov., isolated from the International Space Station.</title>
        <authorList>
            <person name="Simpson A."/>
            <person name="Venkateswaran K."/>
        </authorList>
    </citation>
    <scope>NUCLEOTIDE SEQUENCE</scope>
    <source>
        <strain evidence="2">DSM 28161</strain>
    </source>
</reference>
<gene>
    <name evidence="2" type="ORF">OMP40_00475</name>
</gene>
<evidence type="ECO:0000313" key="3">
    <source>
        <dbReference type="Proteomes" id="UP001153404"/>
    </source>
</evidence>
<feature type="signal peptide" evidence="1">
    <location>
        <begin position="1"/>
        <end position="26"/>
    </location>
</feature>
<evidence type="ECO:0000313" key="2">
    <source>
        <dbReference type="EMBL" id="MDG0808047.1"/>
    </source>
</evidence>
<dbReference type="RefSeq" id="WP_277528252.1">
    <property type="nucleotide sequence ID" value="NZ_JAPDIA010000001.1"/>
</dbReference>
<proteinExistence type="predicted"/>
<sequence length="50" mass="5305">MVQNRLARRLSALALAFALLTGSVNLPFGGRTAAADAAVEAELYVSPFRQ</sequence>
<dbReference type="AlphaFoldDB" id="A0A9X4QS17"/>
<protein>
    <submittedName>
        <fullName evidence="2">Uncharacterized protein</fullName>
    </submittedName>
</protein>
<comment type="caution">
    <text evidence="2">The sequence shown here is derived from an EMBL/GenBank/DDBJ whole genome shotgun (WGS) entry which is preliminary data.</text>
</comment>
<feature type="chain" id="PRO_5040801155" evidence="1">
    <location>
        <begin position="27"/>
        <end position="50"/>
    </location>
</feature>
<accession>A0A9X4QS17</accession>
<keyword evidence="1" id="KW-0732">Signal</keyword>
<keyword evidence="3" id="KW-1185">Reference proteome</keyword>
<name>A0A9X4QS17_9BACL</name>
<dbReference type="EMBL" id="JAPDIA010000001">
    <property type="protein sequence ID" value="MDG0808047.1"/>
    <property type="molecule type" value="Genomic_DNA"/>
</dbReference>
<organism evidence="2 3">
    <name type="scientific">Cohnella rhizosphaerae</name>
    <dbReference type="NCBI Taxonomy" id="1457232"/>
    <lineage>
        <taxon>Bacteria</taxon>
        <taxon>Bacillati</taxon>
        <taxon>Bacillota</taxon>
        <taxon>Bacilli</taxon>
        <taxon>Bacillales</taxon>
        <taxon>Paenibacillaceae</taxon>
        <taxon>Cohnella</taxon>
    </lineage>
</organism>
<dbReference type="Proteomes" id="UP001153404">
    <property type="component" value="Unassembled WGS sequence"/>
</dbReference>
<evidence type="ECO:0000256" key="1">
    <source>
        <dbReference type="SAM" id="SignalP"/>
    </source>
</evidence>